<protein>
    <submittedName>
        <fullName evidence="2">Uncharacterized protein</fullName>
    </submittedName>
</protein>
<keyword evidence="3" id="KW-1185">Reference proteome</keyword>
<evidence type="ECO:0000313" key="2">
    <source>
        <dbReference type="EMBL" id="KAK8875565.1"/>
    </source>
</evidence>
<proteinExistence type="predicted"/>
<evidence type="ECO:0000256" key="1">
    <source>
        <dbReference type="SAM" id="Coils"/>
    </source>
</evidence>
<feature type="coiled-coil region" evidence="1">
    <location>
        <begin position="82"/>
        <end position="112"/>
    </location>
</feature>
<accession>A0ABR2JCX4</accession>
<gene>
    <name evidence="2" type="ORF">M9Y10_005733</name>
</gene>
<evidence type="ECO:0000313" key="3">
    <source>
        <dbReference type="Proteomes" id="UP001470230"/>
    </source>
</evidence>
<feature type="coiled-coil region" evidence="1">
    <location>
        <begin position="214"/>
        <end position="311"/>
    </location>
</feature>
<dbReference type="Gene3D" id="1.20.5.1700">
    <property type="match status" value="1"/>
</dbReference>
<organism evidence="2 3">
    <name type="scientific">Tritrichomonas musculus</name>
    <dbReference type="NCBI Taxonomy" id="1915356"/>
    <lineage>
        <taxon>Eukaryota</taxon>
        <taxon>Metamonada</taxon>
        <taxon>Parabasalia</taxon>
        <taxon>Tritrichomonadida</taxon>
        <taxon>Tritrichomonadidae</taxon>
        <taxon>Tritrichomonas</taxon>
    </lineage>
</organism>
<comment type="caution">
    <text evidence="2">The sequence shown here is derived from an EMBL/GenBank/DDBJ whole genome shotgun (WGS) entry which is preliminary data.</text>
</comment>
<dbReference type="Proteomes" id="UP001470230">
    <property type="component" value="Unassembled WGS sequence"/>
</dbReference>
<keyword evidence="1" id="KW-0175">Coiled coil</keyword>
<dbReference type="EMBL" id="JAPFFF010000012">
    <property type="protein sequence ID" value="KAK8875565.1"/>
    <property type="molecule type" value="Genomic_DNA"/>
</dbReference>
<reference evidence="2 3" key="1">
    <citation type="submission" date="2024-04" db="EMBL/GenBank/DDBJ databases">
        <title>Tritrichomonas musculus Genome.</title>
        <authorList>
            <person name="Alves-Ferreira E."/>
            <person name="Grigg M."/>
            <person name="Lorenzi H."/>
            <person name="Galac M."/>
        </authorList>
    </citation>
    <scope>NUCLEOTIDE SEQUENCE [LARGE SCALE GENOMIC DNA]</scope>
    <source>
        <strain evidence="2 3">EAF2021</strain>
    </source>
</reference>
<sequence>MNDNLSSGSFSSSSSNLTLKDHLSKIQQISLNNENSTSVVQEFESKIKENLDLKENCINLQSQVQIANETNRLQEAEYAFRVIEYEAEIKSLKKIEEELRKALTKASQKNDDSVHDIEIKFRGEIDKLESEKNDYIQSFQAQISRLRSVISELQSQNEILSEDLQRFRQDNINLTGRLEDQKKFYENKTQLLQNHIKTSEDSINEVSGAFRENQQNYEMKISQLQAQLLAAQRKIDDLQSENQVLSDKEQLLTKQVEKLIEEHNTMSNQIAIENSRNGQIKNENEKLQNQIDMLETDLKSQQMLLSKIEDNTKESRKVYFCSPLQKTRIALFKLIEQYNNQMADVVRQIYPDSNRDLKLRSVVLFVIFARRFLNNTRNESNICDNQGGLAIFSASDKMNSPLQLLVQAKNELTSVKVLLSDLQRKEIENTNQIEELSVKNKRDRAYQEALSIQLNSAKKCNQILHKKFNSFVRFHDAVIDYEAE</sequence>
<feature type="coiled-coil region" evidence="1">
    <location>
        <begin position="136"/>
        <end position="170"/>
    </location>
</feature>
<name>A0ABR2JCX4_9EUKA</name>